<gene>
    <name evidence="1" type="ORF">KI387_002827</name>
</gene>
<proteinExistence type="predicted"/>
<feature type="non-terminal residue" evidence="1">
    <location>
        <position position="1"/>
    </location>
</feature>
<evidence type="ECO:0000313" key="1">
    <source>
        <dbReference type="EMBL" id="KAH9330719.1"/>
    </source>
</evidence>
<protein>
    <submittedName>
        <fullName evidence="1">Uncharacterized protein</fullName>
    </submittedName>
</protein>
<organism evidence="1 2">
    <name type="scientific">Taxus chinensis</name>
    <name type="common">Chinese yew</name>
    <name type="synonym">Taxus wallichiana var. chinensis</name>
    <dbReference type="NCBI Taxonomy" id="29808"/>
    <lineage>
        <taxon>Eukaryota</taxon>
        <taxon>Viridiplantae</taxon>
        <taxon>Streptophyta</taxon>
        <taxon>Embryophyta</taxon>
        <taxon>Tracheophyta</taxon>
        <taxon>Spermatophyta</taxon>
        <taxon>Pinopsida</taxon>
        <taxon>Pinidae</taxon>
        <taxon>Conifers II</taxon>
        <taxon>Cupressales</taxon>
        <taxon>Taxaceae</taxon>
        <taxon>Taxus</taxon>
    </lineage>
</organism>
<reference evidence="1 2" key="1">
    <citation type="journal article" date="2021" name="Nat. Plants">
        <title>The Taxus genome provides insights into paclitaxel biosynthesis.</title>
        <authorList>
            <person name="Xiong X."/>
            <person name="Gou J."/>
            <person name="Liao Q."/>
            <person name="Li Y."/>
            <person name="Zhou Q."/>
            <person name="Bi G."/>
            <person name="Li C."/>
            <person name="Du R."/>
            <person name="Wang X."/>
            <person name="Sun T."/>
            <person name="Guo L."/>
            <person name="Liang H."/>
            <person name="Lu P."/>
            <person name="Wu Y."/>
            <person name="Zhang Z."/>
            <person name="Ro D.K."/>
            <person name="Shang Y."/>
            <person name="Huang S."/>
            <person name="Yan J."/>
        </authorList>
    </citation>
    <scope>NUCLEOTIDE SEQUENCE [LARGE SCALE GENOMIC DNA]</scope>
    <source>
        <strain evidence="1">Ta-2019</strain>
    </source>
</reference>
<comment type="caution">
    <text evidence="1">The sequence shown here is derived from an EMBL/GenBank/DDBJ whole genome shotgun (WGS) entry which is preliminary data.</text>
</comment>
<evidence type="ECO:0000313" key="2">
    <source>
        <dbReference type="Proteomes" id="UP000824469"/>
    </source>
</evidence>
<accession>A0AA38GXM3</accession>
<dbReference type="Pfam" id="PF12056">
    <property type="entry name" value="DUF3537"/>
    <property type="match status" value="1"/>
</dbReference>
<keyword evidence="2" id="KW-1185">Reference proteome</keyword>
<feature type="non-terminal residue" evidence="1">
    <location>
        <position position="98"/>
    </location>
</feature>
<name>A0AA38GXM3_TAXCH</name>
<dbReference type="InterPro" id="IPR021924">
    <property type="entry name" value="DUF3537"/>
</dbReference>
<dbReference type="PANTHER" id="PTHR31963">
    <property type="entry name" value="RAS GUANINE NUCLEOTIDE EXCHANGE FACTOR K"/>
    <property type="match status" value="1"/>
</dbReference>
<dbReference type="AlphaFoldDB" id="A0AA38GXM3"/>
<dbReference type="PANTHER" id="PTHR31963:SF4">
    <property type="entry name" value="GUSTATORY RECEPTOR"/>
    <property type="match status" value="1"/>
</dbReference>
<dbReference type="EMBL" id="JAHRHJ020000001">
    <property type="protein sequence ID" value="KAH9330719.1"/>
    <property type="molecule type" value="Genomic_DNA"/>
</dbReference>
<dbReference type="Proteomes" id="UP000824469">
    <property type="component" value="Unassembled WGS sequence"/>
</dbReference>
<sequence length="98" mass="11204">FNFCDLSSSCEAEKSYAYDKLVQIPESTLAAIAFFCLSRYVRRLWASPVFVFWINSADDTVKVQQGYTQELDSSFRLLTWILLPIIPGGASSQNSFWF</sequence>